<comment type="similarity">
    <text evidence="5">Belongs to the D-isomer specific 2-hydroxyacid dehydrogenase family. GhrB subfamily.</text>
</comment>
<dbReference type="InterPro" id="IPR029752">
    <property type="entry name" value="D-isomer_DH_CS1"/>
</dbReference>
<dbReference type="EMBL" id="BMJT01000001">
    <property type="protein sequence ID" value="GGG12926.1"/>
    <property type="molecule type" value="Genomic_DNA"/>
</dbReference>
<evidence type="ECO:0000256" key="3">
    <source>
        <dbReference type="ARBA" id="ARBA00052239"/>
    </source>
</evidence>
<dbReference type="GO" id="GO:0016618">
    <property type="term" value="F:hydroxypyruvate reductase [NAD(P)H] activity"/>
    <property type="evidence" value="ECO:0007669"/>
    <property type="project" value="UniProtKB-EC"/>
</dbReference>
<dbReference type="GO" id="GO:0005829">
    <property type="term" value="C:cytosol"/>
    <property type="evidence" value="ECO:0007669"/>
    <property type="project" value="TreeGrafter"/>
</dbReference>
<accession>A0A917FX09</accession>
<evidence type="ECO:0000256" key="8">
    <source>
        <dbReference type="ARBA" id="ARBA00073362"/>
    </source>
</evidence>
<dbReference type="PANTHER" id="PTHR10996">
    <property type="entry name" value="2-HYDROXYACID DEHYDROGENASE-RELATED"/>
    <property type="match status" value="1"/>
</dbReference>
<comment type="catalytic activity">
    <reaction evidence="2">
        <text>(R)-glycerate + NAD(+) = 3-hydroxypyruvate + NADH + H(+)</text>
        <dbReference type="Rhea" id="RHEA:17905"/>
        <dbReference type="ChEBI" id="CHEBI:15378"/>
        <dbReference type="ChEBI" id="CHEBI:16659"/>
        <dbReference type="ChEBI" id="CHEBI:17180"/>
        <dbReference type="ChEBI" id="CHEBI:57540"/>
        <dbReference type="ChEBI" id="CHEBI:57945"/>
        <dbReference type="EC" id="1.1.1.81"/>
    </reaction>
</comment>
<dbReference type="EC" id="1.1.1.81" evidence="7"/>
<reference evidence="12" key="2">
    <citation type="submission" date="2020-09" db="EMBL/GenBank/DDBJ databases">
        <authorList>
            <person name="Sun Q."/>
            <person name="Zhou Y."/>
        </authorList>
    </citation>
    <scope>NUCLEOTIDE SEQUENCE</scope>
    <source>
        <strain evidence="12">CGMCC 1.15760</strain>
    </source>
</reference>
<dbReference type="SUPFAM" id="SSF52283">
    <property type="entry name" value="Formate/glycerate dehydrogenase catalytic domain-like"/>
    <property type="match status" value="1"/>
</dbReference>
<feature type="domain" description="D-isomer specific 2-hydroxyacid dehydrogenase catalytic" evidence="10">
    <location>
        <begin position="12"/>
        <end position="315"/>
    </location>
</feature>
<evidence type="ECO:0000256" key="2">
    <source>
        <dbReference type="ARBA" id="ARBA00051801"/>
    </source>
</evidence>
<dbReference type="SUPFAM" id="SSF51735">
    <property type="entry name" value="NAD(P)-binding Rossmann-fold domains"/>
    <property type="match status" value="1"/>
</dbReference>
<evidence type="ECO:0000313" key="12">
    <source>
        <dbReference type="EMBL" id="GGG12926.1"/>
    </source>
</evidence>
<gene>
    <name evidence="12" type="ORF">GCM10007425_04050</name>
</gene>
<dbReference type="AlphaFoldDB" id="A0A917FX09"/>
<evidence type="ECO:0000259" key="10">
    <source>
        <dbReference type="Pfam" id="PF00389"/>
    </source>
</evidence>
<keyword evidence="1 9" id="KW-0560">Oxidoreductase</keyword>
<comment type="catalytic activity">
    <reaction evidence="3">
        <text>(R)-glycerate + NADP(+) = 3-hydroxypyruvate + NADPH + H(+)</text>
        <dbReference type="Rhea" id="RHEA:18657"/>
        <dbReference type="ChEBI" id="CHEBI:15378"/>
        <dbReference type="ChEBI" id="CHEBI:16659"/>
        <dbReference type="ChEBI" id="CHEBI:17180"/>
        <dbReference type="ChEBI" id="CHEBI:57783"/>
        <dbReference type="ChEBI" id="CHEBI:58349"/>
        <dbReference type="EC" id="1.1.1.81"/>
    </reaction>
</comment>
<proteinExistence type="inferred from homology"/>
<dbReference type="CDD" id="cd05301">
    <property type="entry name" value="GDH"/>
    <property type="match status" value="1"/>
</dbReference>
<evidence type="ECO:0000256" key="4">
    <source>
        <dbReference type="ARBA" id="ARBA00052769"/>
    </source>
</evidence>
<dbReference type="Pfam" id="PF02826">
    <property type="entry name" value="2-Hacid_dh_C"/>
    <property type="match status" value="1"/>
</dbReference>
<dbReference type="Pfam" id="PF00389">
    <property type="entry name" value="2-Hacid_dh"/>
    <property type="match status" value="1"/>
</dbReference>
<dbReference type="InterPro" id="IPR006140">
    <property type="entry name" value="D-isomer_DH_NAD-bd"/>
</dbReference>
<dbReference type="Gene3D" id="3.40.50.720">
    <property type="entry name" value="NAD(P)-binding Rossmann-like Domain"/>
    <property type="match status" value="2"/>
</dbReference>
<dbReference type="InterPro" id="IPR006139">
    <property type="entry name" value="D-isomer_2_OHA_DH_cat_dom"/>
</dbReference>
<dbReference type="FunFam" id="3.40.50.720:FF:000026">
    <property type="entry name" value="Glyoxylate/hydroxypyruvate reductase B"/>
    <property type="match status" value="1"/>
</dbReference>
<comment type="caution">
    <text evidence="12">The sequence shown here is derived from an EMBL/GenBank/DDBJ whole genome shotgun (WGS) entry which is preliminary data.</text>
</comment>
<dbReference type="PANTHER" id="PTHR10996:SF283">
    <property type="entry name" value="GLYOXYLATE_HYDROXYPYRUVATE REDUCTASE B"/>
    <property type="match status" value="1"/>
</dbReference>
<evidence type="ECO:0000256" key="9">
    <source>
        <dbReference type="RuleBase" id="RU003719"/>
    </source>
</evidence>
<sequence>MKPKIFIECALDQDIMALAEQYFDCSVGTANLTLQNKYDALQGCVGYAVPMGNITRELLQACPTLQVVSNIAVGYDNFDVQAMAEHHVIGTHTPYVLDDTVADLTVGLMLAVARQITRLDKWIRTEQWQAGVPETLFGIDVYGKKVGIIGMGRIGEKIAKRLKYGFDMSIYYYNRSRKPRIEQAYGAVYQSLNEICATCDFIIVMLPLTEQTKEIIGQVQFACMQEHAIFINTARGGVVDEQALLNALKEQRIQGAGLDVFTTEPLLADHPFTQLDQVVLTPHIGSATLATRNAMQRTAINNLKAILYQQGEAHIVPELQHLVNNER</sequence>
<reference evidence="12" key="1">
    <citation type="journal article" date="2014" name="Int. J. Syst. Evol. Microbiol.">
        <title>Complete genome sequence of Corynebacterium casei LMG S-19264T (=DSM 44701T), isolated from a smear-ripened cheese.</title>
        <authorList>
            <consortium name="US DOE Joint Genome Institute (JGI-PGF)"/>
            <person name="Walter F."/>
            <person name="Albersmeier A."/>
            <person name="Kalinowski J."/>
            <person name="Ruckert C."/>
        </authorList>
    </citation>
    <scope>NUCLEOTIDE SEQUENCE</scope>
    <source>
        <strain evidence="12">CGMCC 1.15760</strain>
    </source>
</reference>
<organism evidence="12 13">
    <name type="scientific">Lysinibacillus alkalisoli</name>
    <dbReference type="NCBI Taxonomy" id="1911548"/>
    <lineage>
        <taxon>Bacteria</taxon>
        <taxon>Bacillati</taxon>
        <taxon>Bacillota</taxon>
        <taxon>Bacilli</taxon>
        <taxon>Bacillales</taxon>
        <taxon>Bacillaceae</taxon>
        <taxon>Lysinibacillus</taxon>
    </lineage>
</organism>
<protein>
    <recommendedName>
        <fullName evidence="8">Glyoxylate/hydroxypyruvate reductase B</fullName>
        <ecNumber evidence="6">1.1.1.79</ecNumber>
        <ecNumber evidence="7">1.1.1.81</ecNumber>
    </recommendedName>
</protein>
<keyword evidence="13" id="KW-1185">Reference proteome</keyword>
<name>A0A917FX09_9BACI</name>
<evidence type="ECO:0000256" key="5">
    <source>
        <dbReference type="ARBA" id="ARBA00061278"/>
    </source>
</evidence>
<dbReference type="GO" id="GO:0030267">
    <property type="term" value="F:glyoxylate reductase (NADPH) activity"/>
    <property type="evidence" value="ECO:0007669"/>
    <property type="project" value="UniProtKB-EC"/>
</dbReference>
<dbReference type="GO" id="GO:0051287">
    <property type="term" value="F:NAD binding"/>
    <property type="evidence" value="ECO:0007669"/>
    <property type="project" value="InterPro"/>
</dbReference>
<evidence type="ECO:0000256" key="7">
    <source>
        <dbReference type="ARBA" id="ARBA00066674"/>
    </source>
</evidence>
<evidence type="ECO:0000256" key="6">
    <source>
        <dbReference type="ARBA" id="ARBA00066661"/>
    </source>
</evidence>
<evidence type="ECO:0000256" key="1">
    <source>
        <dbReference type="ARBA" id="ARBA00023002"/>
    </source>
</evidence>
<dbReference type="EC" id="1.1.1.79" evidence="6"/>
<dbReference type="PROSITE" id="PS00065">
    <property type="entry name" value="D_2_HYDROXYACID_DH_1"/>
    <property type="match status" value="1"/>
</dbReference>
<dbReference type="InterPro" id="IPR050223">
    <property type="entry name" value="D-isomer_2-hydroxyacid_DH"/>
</dbReference>
<dbReference type="Proteomes" id="UP000616608">
    <property type="component" value="Unassembled WGS sequence"/>
</dbReference>
<dbReference type="InterPro" id="IPR036291">
    <property type="entry name" value="NAD(P)-bd_dom_sf"/>
</dbReference>
<evidence type="ECO:0000313" key="13">
    <source>
        <dbReference type="Proteomes" id="UP000616608"/>
    </source>
</evidence>
<comment type="catalytic activity">
    <reaction evidence="4">
        <text>glycolate + NADP(+) = glyoxylate + NADPH + H(+)</text>
        <dbReference type="Rhea" id="RHEA:10992"/>
        <dbReference type="ChEBI" id="CHEBI:15378"/>
        <dbReference type="ChEBI" id="CHEBI:29805"/>
        <dbReference type="ChEBI" id="CHEBI:36655"/>
        <dbReference type="ChEBI" id="CHEBI:57783"/>
        <dbReference type="ChEBI" id="CHEBI:58349"/>
        <dbReference type="EC" id="1.1.1.79"/>
    </reaction>
</comment>
<feature type="domain" description="D-isomer specific 2-hydroxyacid dehydrogenase NAD-binding" evidence="11">
    <location>
        <begin position="106"/>
        <end position="285"/>
    </location>
</feature>
<evidence type="ECO:0000259" key="11">
    <source>
        <dbReference type="Pfam" id="PF02826"/>
    </source>
</evidence>